<sequence length="717" mass="79544">MTHNITKRTFAGMLALLCAAGAVPSGRVLKGFYGINAITAYADNETDNDIVIVDMPELGDPIYTTSVYDASNLDEFLSAVNKVNDGDTIMLTDSFTISSKVTINNGKTFTVDFNGNTINFDGQGSSKIQNYLYIDHNDCHITFLDSGHGGGLTAVNKNIVRLIMISRGTVELLSGTYISGYDITRTNTVSAYVYVRGGYYDLLNDDSDGPFYRNVSGNYYLLGGYYTENSRLSNLKFKLDNDHEYYETGDEKYITGIRKLGAEAIDKADIADILDQQFTRRIIRPKHEINFGTRGLKENVDYTVSYENNIDVGTATMHINGIGDFYGTVTKTFCIKERPVYNIPDNVNVPFGSTLADVKLPEADNGTWSWEDSNLSVGDIGTKNFKAIFTPNDTEHYLTIKGISVPVTVHHTYTKVAAVEPTCTKKGNIEYYICSDGKYYTDDKGTKEILLSATVVKAKGHSFVEPTWNWSKDYSRATISSTCAECGKVSSSNALIKTETIDPTYTSEGKTIYKATVTFNNKTYNDTKEVTIPKLVYTAPKISYEQGYNAVKLSWDKVGSAEKYGIAGYVNGKWKLFDTCTDNTYELRNLKEGKKYKVAVVTMLSGNWVQDVSNAVIVAPKDTETRFPSVTSIEYNEEYHQFRLNWTNVKGAQNYGVAVFASGKWIVVNQDIPAGTTSFTSPKLRPGQTYKMVICAKVGGKWDTVDISSRAFSITVK</sequence>
<dbReference type="InterPro" id="IPR013783">
    <property type="entry name" value="Ig-like_fold"/>
</dbReference>
<proteinExistence type="predicted"/>
<protein>
    <recommendedName>
        <fullName evidence="4">Fibronectin type III domain protein</fullName>
    </recommendedName>
</protein>
<dbReference type="Gene3D" id="2.60.40.10">
    <property type="entry name" value="Immunoglobulins"/>
    <property type="match status" value="2"/>
</dbReference>
<accession>A0A1I1CY18</accession>
<feature type="chain" id="PRO_5038807419" description="Fibronectin type III domain protein" evidence="1">
    <location>
        <begin position="23"/>
        <end position="717"/>
    </location>
</feature>
<evidence type="ECO:0000256" key="1">
    <source>
        <dbReference type="SAM" id="SignalP"/>
    </source>
</evidence>
<organism evidence="2 3">
    <name type="scientific">Ruminococcus albus</name>
    <dbReference type="NCBI Taxonomy" id="1264"/>
    <lineage>
        <taxon>Bacteria</taxon>
        <taxon>Bacillati</taxon>
        <taxon>Bacillota</taxon>
        <taxon>Clostridia</taxon>
        <taxon>Eubacteriales</taxon>
        <taxon>Oscillospiraceae</taxon>
        <taxon>Ruminococcus</taxon>
    </lineage>
</organism>
<dbReference type="Proteomes" id="UP000182192">
    <property type="component" value="Unassembled WGS sequence"/>
</dbReference>
<keyword evidence="1" id="KW-0732">Signal</keyword>
<dbReference type="RefSeq" id="WP_074959601.1">
    <property type="nucleotide sequence ID" value="NZ_FOKQ01000001.1"/>
</dbReference>
<dbReference type="EMBL" id="FOKQ01000001">
    <property type="protein sequence ID" value="SFB67414.1"/>
    <property type="molecule type" value="Genomic_DNA"/>
</dbReference>
<evidence type="ECO:0000313" key="3">
    <source>
        <dbReference type="Proteomes" id="UP000182192"/>
    </source>
</evidence>
<dbReference type="AlphaFoldDB" id="A0A1I1CY18"/>
<evidence type="ECO:0008006" key="4">
    <source>
        <dbReference type="Google" id="ProtNLM"/>
    </source>
</evidence>
<gene>
    <name evidence="2" type="ORF">SAMN02910406_00177</name>
</gene>
<dbReference type="InterPro" id="IPR036116">
    <property type="entry name" value="FN3_sf"/>
</dbReference>
<reference evidence="2 3" key="1">
    <citation type="submission" date="2016-10" db="EMBL/GenBank/DDBJ databases">
        <authorList>
            <person name="de Groot N.N."/>
        </authorList>
    </citation>
    <scope>NUCLEOTIDE SEQUENCE [LARGE SCALE GENOMIC DNA]</scope>
    <source>
        <strain evidence="2 3">AR67</strain>
    </source>
</reference>
<dbReference type="SUPFAM" id="SSF49265">
    <property type="entry name" value="Fibronectin type III"/>
    <property type="match status" value="1"/>
</dbReference>
<dbReference type="OrthoDB" id="1814199at2"/>
<name>A0A1I1CY18_RUMAL</name>
<evidence type="ECO:0000313" key="2">
    <source>
        <dbReference type="EMBL" id="SFB67414.1"/>
    </source>
</evidence>
<feature type="signal peptide" evidence="1">
    <location>
        <begin position="1"/>
        <end position="22"/>
    </location>
</feature>